<dbReference type="KEGG" id="nah:F5544_04635"/>
<dbReference type="AlphaFoldDB" id="A0A6G9Y6K6"/>
<accession>A0A6G9Y6K6</accession>
<name>A0A6G9Y6K6_9NOCA</name>
<dbReference type="RefSeq" id="WP_167472027.1">
    <property type="nucleotide sequence ID" value="NZ_CP046172.1"/>
</dbReference>
<protein>
    <submittedName>
        <fullName evidence="1">Uncharacterized protein</fullName>
    </submittedName>
</protein>
<evidence type="ECO:0000313" key="1">
    <source>
        <dbReference type="EMBL" id="QIS08841.1"/>
    </source>
</evidence>
<gene>
    <name evidence="1" type="ORF">F5544_04635</name>
</gene>
<keyword evidence="2" id="KW-1185">Reference proteome</keyword>
<dbReference type="Proteomes" id="UP000503540">
    <property type="component" value="Chromosome"/>
</dbReference>
<proteinExistence type="predicted"/>
<evidence type="ECO:0000313" key="2">
    <source>
        <dbReference type="Proteomes" id="UP000503540"/>
    </source>
</evidence>
<dbReference type="EMBL" id="CP046172">
    <property type="protein sequence ID" value="QIS08841.1"/>
    <property type="molecule type" value="Genomic_DNA"/>
</dbReference>
<reference evidence="1 2" key="1">
    <citation type="journal article" date="2019" name="ACS Chem. Biol.">
        <title>Identification and Mobilization of a Cryptic Antibiotic Biosynthesis Gene Locus from a Human-Pathogenic Nocardia Isolate.</title>
        <authorList>
            <person name="Herisse M."/>
            <person name="Ishida K."/>
            <person name="Porter J.L."/>
            <person name="Howden B."/>
            <person name="Hertweck C."/>
            <person name="Stinear T.P."/>
            <person name="Pidot S.J."/>
        </authorList>
    </citation>
    <scope>NUCLEOTIDE SEQUENCE [LARGE SCALE GENOMIC DNA]</scope>
    <source>
        <strain evidence="1 2">AUSMDU00012717</strain>
    </source>
</reference>
<organism evidence="1 2">
    <name type="scientific">Nocardia arthritidis</name>
    <dbReference type="NCBI Taxonomy" id="228602"/>
    <lineage>
        <taxon>Bacteria</taxon>
        <taxon>Bacillati</taxon>
        <taxon>Actinomycetota</taxon>
        <taxon>Actinomycetes</taxon>
        <taxon>Mycobacteriales</taxon>
        <taxon>Nocardiaceae</taxon>
        <taxon>Nocardia</taxon>
    </lineage>
</organism>
<sequence>MIPPTCDAREALQKIIFEILRRYGGESAVTTRPANASSAQLEAPVDPLLGVEVATLLTFQLHRMISDYTRESRGMGRSWNEVSRALRLDREWAPEQASFDYVAGNPRPGMPWPSISWTCCSCGFRITDWGPESGSHPDDRETGHAPDCDRHTTEIRKYLNHLNRE</sequence>